<dbReference type="STRING" id="1395513.P343_08625"/>
<dbReference type="eggNOG" id="ENOG50309JJ">
    <property type="taxonomic scope" value="Bacteria"/>
</dbReference>
<sequence>MKNEEVHCGGTLTWREFKKYNFYARRKLFTITSISFFFILFLIYIILFHKILISFTMAAAFALVLWILITIIFPLKVRNEYSSNQLIKQEIQYDVNKDEVVQTRGKSKTFFKWEDFISAYEHKDMFQIHVSKNQAVVLPKRFFKNDDVISDFRRLISTSMPKKKVHLSKNGEVG</sequence>
<reference evidence="3 4" key="1">
    <citation type="journal article" date="2013" name="Genome Announc.">
        <title>Genome Sequence of Sporolactobacillus laevolacticus DSM442, an Efficient Polymer-Grade D-Lactate Producer from Agricultural Waste Cottonseed as a Nitrogen Source.</title>
        <authorList>
            <person name="Wang H."/>
            <person name="Wang L."/>
            <person name="Ju J."/>
            <person name="Yu B."/>
            <person name="Ma Y."/>
        </authorList>
    </citation>
    <scope>NUCLEOTIDE SEQUENCE [LARGE SCALE GENOMIC DNA]</scope>
    <source>
        <strain evidence="3 4">DSM 442</strain>
    </source>
</reference>
<dbReference type="AlphaFoldDB" id="V6IY36"/>
<feature type="transmembrane region" description="Helical" evidence="1">
    <location>
        <begin position="28"/>
        <end position="47"/>
    </location>
</feature>
<keyword evidence="1" id="KW-0812">Transmembrane</keyword>
<evidence type="ECO:0000256" key="1">
    <source>
        <dbReference type="SAM" id="Phobius"/>
    </source>
</evidence>
<accession>V6IY36</accession>
<proteinExistence type="predicted"/>
<dbReference type="EMBL" id="AWTC01000006">
    <property type="protein sequence ID" value="EST12260.1"/>
    <property type="molecule type" value="Genomic_DNA"/>
</dbReference>
<keyword evidence="4" id="KW-1185">Reference proteome</keyword>
<dbReference type="InterPro" id="IPR025588">
    <property type="entry name" value="YcxB-like_C"/>
</dbReference>
<organism evidence="3 4">
    <name type="scientific">Sporolactobacillus laevolacticus DSM 442</name>
    <dbReference type="NCBI Taxonomy" id="1395513"/>
    <lineage>
        <taxon>Bacteria</taxon>
        <taxon>Bacillati</taxon>
        <taxon>Bacillota</taxon>
        <taxon>Bacilli</taxon>
        <taxon>Bacillales</taxon>
        <taxon>Sporolactobacillaceae</taxon>
        <taxon>Sporolactobacillus</taxon>
    </lineage>
</organism>
<keyword evidence="1" id="KW-0472">Membrane</keyword>
<comment type="caution">
    <text evidence="3">The sequence shown here is derived from an EMBL/GenBank/DDBJ whole genome shotgun (WGS) entry which is preliminary data.</text>
</comment>
<dbReference type="Proteomes" id="UP000018296">
    <property type="component" value="Unassembled WGS sequence"/>
</dbReference>
<evidence type="ECO:0000259" key="2">
    <source>
        <dbReference type="Pfam" id="PF14317"/>
    </source>
</evidence>
<dbReference type="PATRIC" id="fig|1395513.3.peg.1746"/>
<feature type="domain" description="YcxB-like C-terminal" evidence="2">
    <location>
        <begin position="99"/>
        <end position="156"/>
    </location>
</feature>
<keyword evidence="1" id="KW-1133">Transmembrane helix</keyword>
<dbReference type="RefSeq" id="WP_023509988.1">
    <property type="nucleotide sequence ID" value="NZ_AWTC01000006.1"/>
</dbReference>
<feature type="transmembrane region" description="Helical" evidence="1">
    <location>
        <begin position="53"/>
        <end position="75"/>
    </location>
</feature>
<protein>
    <recommendedName>
        <fullName evidence="2">YcxB-like C-terminal domain-containing protein</fullName>
    </recommendedName>
</protein>
<name>V6IY36_9BACL</name>
<gene>
    <name evidence="3" type="ORF">P343_08625</name>
</gene>
<evidence type="ECO:0000313" key="3">
    <source>
        <dbReference type="EMBL" id="EST12260.1"/>
    </source>
</evidence>
<dbReference type="OrthoDB" id="2866610at2"/>
<evidence type="ECO:0000313" key="4">
    <source>
        <dbReference type="Proteomes" id="UP000018296"/>
    </source>
</evidence>
<dbReference type="Pfam" id="PF14317">
    <property type="entry name" value="YcxB"/>
    <property type="match status" value="1"/>
</dbReference>